<protein>
    <submittedName>
        <fullName evidence="2">Uncharacterized protein</fullName>
    </submittedName>
</protein>
<accession>A0A915IA36</accession>
<dbReference type="AlphaFoldDB" id="A0A915IA36"/>
<sequence length="196" mass="22320">MLCVDLFPAMFCNPVVVDRANKPKPSVQNPKKTKQQLEEEEDEQYALIDQMELRTVTYPATHREYEALGGYLSPDLSDAEPIVAQMWYGPCFVCNDPLCEPTTFHDDAGLLHLKLFPYLFDSANVWNANHVTKEISPILYYFWPNTIEEGRKLKADICQHLELLKVDEKLVKQILGNGPTPGAKHRNDQALGTLIM</sequence>
<dbReference type="Proteomes" id="UP000887565">
    <property type="component" value="Unplaced"/>
</dbReference>
<dbReference type="WBParaSite" id="nRc.2.0.1.t10146-RA">
    <property type="protein sequence ID" value="nRc.2.0.1.t10146-RA"/>
    <property type="gene ID" value="nRc.2.0.1.g10146"/>
</dbReference>
<reference evidence="2" key="1">
    <citation type="submission" date="2022-11" db="UniProtKB">
        <authorList>
            <consortium name="WormBaseParasite"/>
        </authorList>
    </citation>
    <scope>IDENTIFICATION</scope>
</reference>
<proteinExistence type="predicted"/>
<organism evidence="1 2">
    <name type="scientific">Romanomermis culicivorax</name>
    <name type="common">Nematode worm</name>
    <dbReference type="NCBI Taxonomy" id="13658"/>
    <lineage>
        <taxon>Eukaryota</taxon>
        <taxon>Metazoa</taxon>
        <taxon>Ecdysozoa</taxon>
        <taxon>Nematoda</taxon>
        <taxon>Enoplea</taxon>
        <taxon>Dorylaimia</taxon>
        <taxon>Mermithida</taxon>
        <taxon>Mermithoidea</taxon>
        <taxon>Mermithidae</taxon>
        <taxon>Romanomermis</taxon>
    </lineage>
</organism>
<evidence type="ECO:0000313" key="2">
    <source>
        <dbReference type="WBParaSite" id="nRc.2.0.1.t10146-RA"/>
    </source>
</evidence>
<evidence type="ECO:0000313" key="1">
    <source>
        <dbReference type="Proteomes" id="UP000887565"/>
    </source>
</evidence>
<keyword evidence="1" id="KW-1185">Reference proteome</keyword>
<name>A0A915IA36_ROMCU</name>